<gene>
    <name evidence="1" type="ORF">DPMN_075049</name>
</gene>
<reference evidence="1" key="2">
    <citation type="submission" date="2020-11" db="EMBL/GenBank/DDBJ databases">
        <authorList>
            <person name="McCartney M.A."/>
            <person name="Auch B."/>
            <person name="Kono T."/>
            <person name="Mallez S."/>
            <person name="Becker A."/>
            <person name="Gohl D.M."/>
            <person name="Silverstein K.A.T."/>
            <person name="Koren S."/>
            <person name="Bechman K.B."/>
            <person name="Herman A."/>
            <person name="Abrahante J.E."/>
            <person name="Garbe J."/>
        </authorList>
    </citation>
    <scope>NUCLEOTIDE SEQUENCE</scope>
    <source>
        <strain evidence="1">Duluth1</strain>
        <tissue evidence="1">Whole animal</tissue>
    </source>
</reference>
<comment type="caution">
    <text evidence="1">The sequence shown here is derived from an EMBL/GenBank/DDBJ whole genome shotgun (WGS) entry which is preliminary data.</text>
</comment>
<evidence type="ECO:0000313" key="1">
    <source>
        <dbReference type="EMBL" id="KAH3700081.1"/>
    </source>
</evidence>
<accession>A0A9D4BM98</accession>
<name>A0A9D4BM98_DREPO</name>
<keyword evidence="2" id="KW-1185">Reference proteome</keyword>
<sequence length="100" mass="11583">MISNLLPPNRWTKCSNVVTITCVLRPGRDTAAKQHLLRLRLLPRLHIHMAEGRSGVQQWPCALSRVSTERRSWQLCLQSNQSRTSIYFVEQFGRNNQRAV</sequence>
<proteinExistence type="predicted"/>
<protein>
    <submittedName>
        <fullName evidence="1">Uncharacterized protein</fullName>
    </submittedName>
</protein>
<dbReference type="EMBL" id="JAIWYP010000015">
    <property type="protein sequence ID" value="KAH3700081.1"/>
    <property type="molecule type" value="Genomic_DNA"/>
</dbReference>
<organism evidence="1 2">
    <name type="scientific">Dreissena polymorpha</name>
    <name type="common">Zebra mussel</name>
    <name type="synonym">Mytilus polymorpha</name>
    <dbReference type="NCBI Taxonomy" id="45954"/>
    <lineage>
        <taxon>Eukaryota</taxon>
        <taxon>Metazoa</taxon>
        <taxon>Spiralia</taxon>
        <taxon>Lophotrochozoa</taxon>
        <taxon>Mollusca</taxon>
        <taxon>Bivalvia</taxon>
        <taxon>Autobranchia</taxon>
        <taxon>Heteroconchia</taxon>
        <taxon>Euheterodonta</taxon>
        <taxon>Imparidentia</taxon>
        <taxon>Neoheterodontei</taxon>
        <taxon>Myida</taxon>
        <taxon>Dreissenoidea</taxon>
        <taxon>Dreissenidae</taxon>
        <taxon>Dreissena</taxon>
    </lineage>
</organism>
<dbReference type="Proteomes" id="UP000828390">
    <property type="component" value="Unassembled WGS sequence"/>
</dbReference>
<dbReference type="AlphaFoldDB" id="A0A9D4BM98"/>
<reference evidence="1" key="1">
    <citation type="journal article" date="2019" name="bioRxiv">
        <title>The Genome of the Zebra Mussel, Dreissena polymorpha: A Resource for Invasive Species Research.</title>
        <authorList>
            <person name="McCartney M.A."/>
            <person name="Auch B."/>
            <person name="Kono T."/>
            <person name="Mallez S."/>
            <person name="Zhang Y."/>
            <person name="Obille A."/>
            <person name="Becker A."/>
            <person name="Abrahante J.E."/>
            <person name="Garbe J."/>
            <person name="Badalamenti J.P."/>
            <person name="Herman A."/>
            <person name="Mangelson H."/>
            <person name="Liachko I."/>
            <person name="Sullivan S."/>
            <person name="Sone E.D."/>
            <person name="Koren S."/>
            <person name="Silverstein K.A.T."/>
            <person name="Beckman K.B."/>
            <person name="Gohl D.M."/>
        </authorList>
    </citation>
    <scope>NUCLEOTIDE SEQUENCE</scope>
    <source>
        <strain evidence="1">Duluth1</strain>
        <tissue evidence="1">Whole animal</tissue>
    </source>
</reference>
<evidence type="ECO:0000313" key="2">
    <source>
        <dbReference type="Proteomes" id="UP000828390"/>
    </source>
</evidence>